<evidence type="ECO:0000313" key="10">
    <source>
        <dbReference type="EMBL" id="GAC89775.1"/>
    </source>
</evidence>
<feature type="transmembrane region" description="Helical" evidence="8">
    <location>
        <begin position="364"/>
        <end position="387"/>
    </location>
</feature>
<evidence type="ECO:0000313" key="11">
    <source>
        <dbReference type="Proteomes" id="UP000013057"/>
    </source>
</evidence>
<comment type="caution">
    <text evidence="10">The sequence shown here is derived from an EMBL/GenBank/DDBJ whole genome shotgun (WGS) entry which is preliminary data.</text>
</comment>
<keyword evidence="6" id="KW-0534">Nitrate assimilation</keyword>
<comment type="similarity">
    <text evidence="2">Belongs to the major facilitator superfamily. Nitrate/nitrite porter (TC 2.A.1.8) family.</text>
</comment>
<dbReference type="EMBL" id="BARH01000001">
    <property type="protein sequence ID" value="GAC89775.1"/>
    <property type="molecule type" value="Genomic_DNA"/>
</dbReference>
<dbReference type="InterPro" id="IPR020846">
    <property type="entry name" value="MFS_dom"/>
</dbReference>
<evidence type="ECO:0000256" key="3">
    <source>
        <dbReference type="ARBA" id="ARBA00022448"/>
    </source>
</evidence>
<comment type="subcellular location">
    <subcellularLocation>
        <location evidence="1">Cell membrane</location>
        <topology evidence="1">Multi-pass membrane protein</topology>
    </subcellularLocation>
</comment>
<evidence type="ECO:0000259" key="9">
    <source>
        <dbReference type="PROSITE" id="PS50850"/>
    </source>
</evidence>
<dbReference type="Proteomes" id="UP000013057">
    <property type="component" value="Unassembled WGS sequence"/>
</dbReference>
<dbReference type="SUPFAM" id="SSF103473">
    <property type="entry name" value="MFS general substrate transporter"/>
    <property type="match status" value="1"/>
</dbReference>
<name>R4FAH8_9BACL</name>
<keyword evidence="4 8" id="KW-0812">Transmembrane</keyword>
<feature type="transmembrane region" description="Helical" evidence="8">
    <location>
        <begin position="107"/>
        <end position="127"/>
    </location>
</feature>
<keyword evidence="7 8" id="KW-0472">Membrane</keyword>
<evidence type="ECO:0000256" key="5">
    <source>
        <dbReference type="ARBA" id="ARBA00022989"/>
    </source>
</evidence>
<dbReference type="InterPro" id="IPR036259">
    <property type="entry name" value="MFS_trans_sf"/>
</dbReference>
<feature type="transmembrane region" description="Helical" evidence="8">
    <location>
        <begin position="85"/>
        <end position="101"/>
    </location>
</feature>
<evidence type="ECO:0000256" key="7">
    <source>
        <dbReference type="ARBA" id="ARBA00023136"/>
    </source>
</evidence>
<sequence length="419" mass="46241">MLMGIKGFLKSGHTPTLFSAFLYFDVSFMIWVLLGPLSVVIMNDFQMNEAQKASLVALPILGGAILRLILGWLADYIGPKKTAQLGMLVTVIPLVWGWLFANHLSELYIVALLLGVSGASFAAALPLASRWYPPQYQGLAMGIAGAGNSGTVFTTLFANRIAQYYGDWSIVFGFALIPLVITFIVFTLFAKDSPNQPDPKTFIDYKNVLKQRDTWLFCVFYSVTFGGFVGMSSYLTIFFFTQYGLDPVRAADFTTICVIAGSFFRPIGGWLADRFGGVRMLLCLYTIIGFMFAAISFLPSLDKVIILLFIVMMSLGMGNGSVFQLVPQRFKEEIGMITGIVGAAGGIGGYFLPKVLGNLKLVTGSFSSGFLALSTVSFLCMLLLVVAQKQWKKSWMISERREQTLYNPNHMSKTKRFVE</sequence>
<feature type="transmembrane region" description="Helical" evidence="8">
    <location>
        <begin position="21"/>
        <end position="41"/>
    </location>
</feature>
<feature type="transmembrane region" description="Helical" evidence="8">
    <location>
        <begin position="215"/>
        <end position="241"/>
    </location>
</feature>
<evidence type="ECO:0000256" key="6">
    <source>
        <dbReference type="ARBA" id="ARBA00023063"/>
    </source>
</evidence>
<dbReference type="PROSITE" id="PS50850">
    <property type="entry name" value="MFS"/>
    <property type="match status" value="1"/>
</dbReference>
<dbReference type="GO" id="GO:0005886">
    <property type="term" value="C:plasma membrane"/>
    <property type="evidence" value="ECO:0007669"/>
    <property type="project" value="UniProtKB-SubCell"/>
</dbReference>
<organism evidence="10 11">
    <name type="scientific">Anoxybacillus flavithermus NBRC 109594</name>
    <dbReference type="NCBI Taxonomy" id="1315967"/>
    <lineage>
        <taxon>Bacteria</taxon>
        <taxon>Bacillati</taxon>
        <taxon>Bacillota</taxon>
        <taxon>Bacilli</taxon>
        <taxon>Bacillales</taxon>
        <taxon>Anoxybacillaceae</taxon>
        <taxon>Anoxybacillus</taxon>
    </lineage>
</organism>
<dbReference type="Gene3D" id="1.20.1250.20">
    <property type="entry name" value="MFS general substrate transporter like domains"/>
    <property type="match status" value="1"/>
</dbReference>
<feature type="transmembrane region" description="Helical" evidence="8">
    <location>
        <begin position="334"/>
        <end position="352"/>
    </location>
</feature>
<keyword evidence="3" id="KW-0813">Transport</keyword>
<dbReference type="GO" id="GO:0015112">
    <property type="term" value="F:nitrate transmembrane transporter activity"/>
    <property type="evidence" value="ECO:0007669"/>
    <property type="project" value="InterPro"/>
</dbReference>
<feature type="transmembrane region" description="Helical" evidence="8">
    <location>
        <begin position="170"/>
        <end position="190"/>
    </location>
</feature>
<dbReference type="CDD" id="cd17341">
    <property type="entry name" value="MFS_NRT2_like"/>
    <property type="match status" value="1"/>
</dbReference>
<feature type="transmembrane region" description="Helical" evidence="8">
    <location>
        <begin position="304"/>
        <end position="322"/>
    </location>
</feature>
<evidence type="ECO:0000256" key="1">
    <source>
        <dbReference type="ARBA" id="ARBA00004651"/>
    </source>
</evidence>
<protein>
    <submittedName>
        <fullName evidence="10">Nitrate/nitrite transporter</fullName>
    </submittedName>
</protein>
<keyword evidence="5 8" id="KW-1133">Transmembrane helix</keyword>
<evidence type="ECO:0000256" key="8">
    <source>
        <dbReference type="SAM" id="Phobius"/>
    </source>
</evidence>
<dbReference type="GO" id="GO:0042128">
    <property type="term" value="P:nitrate assimilation"/>
    <property type="evidence" value="ECO:0007669"/>
    <property type="project" value="UniProtKB-KW"/>
</dbReference>
<proteinExistence type="inferred from homology"/>
<feature type="transmembrane region" description="Helical" evidence="8">
    <location>
        <begin position="53"/>
        <end position="73"/>
    </location>
</feature>
<dbReference type="AlphaFoldDB" id="R4FAH8"/>
<dbReference type="Pfam" id="PF07690">
    <property type="entry name" value="MFS_1"/>
    <property type="match status" value="1"/>
</dbReference>
<dbReference type="PANTHER" id="PTHR23515">
    <property type="entry name" value="HIGH-AFFINITY NITRATE TRANSPORTER 2.3"/>
    <property type="match status" value="1"/>
</dbReference>
<gene>
    <name evidence="10" type="ORF">KN10_0211</name>
</gene>
<dbReference type="InterPro" id="IPR011701">
    <property type="entry name" value="MFS"/>
</dbReference>
<reference evidence="11" key="1">
    <citation type="journal article" date="2013" name="Genome">
        <title>Draft Genome Sequence of a Thermophilic Member of the Bacillaceae, Anoxybacillus flavithermus Strain Kn10, Isolated from the Kan-nawa Hot Spring in Japan.</title>
        <authorList>
            <person name="Matsutani M."/>
            <person name="Shirakihara Y."/>
            <person name="Imada K."/>
            <person name="Yakushi T."/>
            <person name="Matsushita K."/>
        </authorList>
    </citation>
    <scope>NUCLEOTIDE SEQUENCE [LARGE SCALE GENOMIC DNA]</scope>
    <source>
        <strain evidence="11">NBRC 109594</strain>
    </source>
</reference>
<dbReference type="InterPro" id="IPR044772">
    <property type="entry name" value="NO3_transporter"/>
</dbReference>
<feature type="transmembrane region" description="Helical" evidence="8">
    <location>
        <begin position="278"/>
        <end position="298"/>
    </location>
</feature>
<evidence type="ECO:0000256" key="2">
    <source>
        <dbReference type="ARBA" id="ARBA00008432"/>
    </source>
</evidence>
<evidence type="ECO:0000256" key="4">
    <source>
        <dbReference type="ARBA" id="ARBA00022692"/>
    </source>
</evidence>
<feature type="transmembrane region" description="Helical" evidence="8">
    <location>
        <begin position="139"/>
        <end position="158"/>
    </location>
</feature>
<feature type="domain" description="Major facilitator superfamily (MFS) profile" evidence="9">
    <location>
        <begin position="15"/>
        <end position="392"/>
    </location>
</feature>
<accession>R4FAH8</accession>